<sequence>MSLLSWIYIDSALLSWTVEMSHMASSSLPSAATTGLVVVSAIFPALSAVALYLRVVAVRQKASTGSRSDEIWLLVSWLTTAPLSIVVWVVAARSGINYYKINNETGVKYSLATAVKIAILLFYEGIFSTPMFKVSVQFGIATISVWGIVFFCFTLTDARPVSEPWSGHVSLPYDATALGLAQVGTNIALDVIVLCFPLPVISRLHMPTNRRMAVVLSCSHILAGRLLLCRLGCTASSLEKVPGRNNRRSSPTYPLRAGINTDLQANIIIWKIIEPNMSIVPACLPCYGTFVDSRTAESLVRSVRSAINLRSNRSHQRGNSNSSQDLVEPRNMPKASHESISALQVDLHRQLTLQEGGQGQVRPG</sequence>
<evidence type="ECO:0000259" key="8">
    <source>
        <dbReference type="Pfam" id="PF20684"/>
    </source>
</evidence>
<dbReference type="PANTHER" id="PTHR33048">
    <property type="entry name" value="PTH11-LIKE INTEGRAL MEMBRANE PROTEIN (AFU_ORTHOLOGUE AFUA_5G11245)"/>
    <property type="match status" value="1"/>
</dbReference>
<dbReference type="OrthoDB" id="5152594at2759"/>
<feature type="domain" description="Rhodopsin" evidence="8">
    <location>
        <begin position="57"/>
        <end position="287"/>
    </location>
</feature>
<dbReference type="PANTHER" id="PTHR33048:SF18">
    <property type="entry name" value="INTEGRAL MEMBRANE PROTEIN"/>
    <property type="match status" value="1"/>
</dbReference>
<dbReference type="InterPro" id="IPR049326">
    <property type="entry name" value="Rhodopsin_dom_fungi"/>
</dbReference>
<name>A0A0D9P073_METAN</name>
<protein>
    <recommendedName>
        <fullName evidence="8">Rhodopsin domain-containing protein</fullName>
    </recommendedName>
</protein>
<dbReference type="AlphaFoldDB" id="A0A0D9P073"/>
<gene>
    <name evidence="9" type="ORF">H634G_06398</name>
</gene>
<dbReference type="EMBL" id="KE384735">
    <property type="protein sequence ID" value="KJK78225.1"/>
    <property type="molecule type" value="Genomic_DNA"/>
</dbReference>
<evidence type="ECO:0000256" key="4">
    <source>
        <dbReference type="ARBA" id="ARBA00023136"/>
    </source>
</evidence>
<evidence type="ECO:0000256" key="6">
    <source>
        <dbReference type="SAM" id="MobiDB-lite"/>
    </source>
</evidence>
<reference evidence="10" key="1">
    <citation type="journal article" date="2014" name="BMC Genomics">
        <title>The genome sequence of the biocontrol fungus Metarhizium anisopliae and comparative genomics of Metarhizium species.</title>
        <authorList>
            <person name="Pattemore J.A."/>
            <person name="Hane J.K."/>
            <person name="Williams A.H."/>
            <person name="Wilson B.A."/>
            <person name="Stodart B.J."/>
            <person name="Ash G.J."/>
        </authorList>
    </citation>
    <scope>NUCLEOTIDE SEQUENCE [LARGE SCALE GENOMIC DNA]</scope>
    <source>
        <strain evidence="10">BRIP 53293</strain>
    </source>
</reference>
<keyword evidence="10" id="KW-1185">Reference proteome</keyword>
<comment type="subcellular location">
    <subcellularLocation>
        <location evidence="1">Membrane</location>
        <topology evidence="1">Multi-pass membrane protein</topology>
    </subcellularLocation>
</comment>
<comment type="similarity">
    <text evidence="5">Belongs to the SAT4 family.</text>
</comment>
<dbReference type="Pfam" id="PF20684">
    <property type="entry name" value="Fung_rhodopsin"/>
    <property type="match status" value="1"/>
</dbReference>
<evidence type="ECO:0000256" key="3">
    <source>
        <dbReference type="ARBA" id="ARBA00022989"/>
    </source>
</evidence>
<keyword evidence="3 7" id="KW-1133">Transmembrane helix</keyword>
<evidence type="ECO:0000313" key="9">
    <source>
        <dbReference type="EMBL" id="KJK78225.1"/>
    </source>
</evidence>
<evidence type="ECO:0000256" key="2">
    <source>
        <dbReference type="ARBA" id="ARBA00022692"/>
    </source>
</evidence>
<accession>A0A0D9P073</accession>
<evidence type="ECO:0000256" key="5">
    <source>
        <dbReference type="ARBA" id="ARBA00038359"/>
    </source>
</evidence>
<feature type="transmembrane region" description="Helical" evidence="7">
    <location>
        <begin position="138"/>
        <end position="156"/>
    </location>
</feature>
<dbReference type="Proteomes" id="UP000054544">
    <property type="component" value="Unassembled WGS sequence"/>
</dbReference>
<feature type="transmembrane region" description="Helical" evidence="7">
    <location>
        <begin position="109"/>
        <end position="126"/>
    </location>
</feature>
<feature type="transmembrane region" description="Helical" evidence="7">
    <location>
        <begin position="30"/>
        <end position="51"/>
    </location>
</feature>
<evidence type="ECO:0000256" key="1">
    <source>
        <dbReference type="ARBA" id="ARBA00004141"/>
    </source>
</evidence>
<proteinExistence type="inferred from homology"/>
<dbReference type="GO" id="GO:0016020">
    <property type="term" value="C:membrane"/>
    <property type="evidence" value="ECO:0007669"/>
    <property type="project" value="UniProtKB-SubCell"/>
</dbReference>
<dbReference type="STRING" id="1291518.A0A0D9P073"/>
<organism evidence="9 10">
    <name type="scientific">Metarhizium anisopliae BRIP 53293</name>
    <dbReference type="NCBI Taxonomy" id="1291518"/>
    <lineage>
        <taxon>Eukaryota</taxon>
        <taxon>Fungi</taxon>
        <taxon>Dikarya</taxon>
        <taxon>Ascomycota</taxon>
        <taxon>Pezizomycotina</taxon>
        <taxon>Sordariomycetes</taxon>
        <taxon>Hypocreomycetidae</taxon>
        <taxon>Hypocreales</taxon>
        <taxon>Clavicipitaceae</taxon>
        <taxon>Metarhizium</taxon>
    </lineage>
</organism>
<evidence type="ECO:0000313" key="10">
    <source>
        <dbReference type="Proteomes" id="UP000054544"/>
    </source>
</evidence>
<feature type="region of interest" description="Disordered" evidence="6">
    <location>
        <begin position="311"/>
        <end position="339"/>
    </location>
</feature>
<feature type="transmembrane region" description="Helical" evidence="7">
    <location>
        <begin position="71"/>
        <end position="89"/>
    </location>
</feature>
<dbReference type="InterPro" id="IPR052337">
    <property type="entry name" value="SAT4-like"/>
</dbReference>
<keyword evidence="2 7" id="KW-0812">Transmembrane</keyword>
<keyword evidence="4 7" id="KW-0472">Membrane</keyword>
<feature type="transmembrane region" description="Helical" evidence="7">
    <location>
        <begin position="176"/>
        <end position="200"/>
    </location>
</feature>
<evidence type="ECO:0000256" key="7">
    <source>
        <dbReference type="SAM" id="Phobius"/>
    </source>
</evidence>